<comment type="caution">
    <text evidence="7">The sequence shown here is derived from an EMBL/GenBank/DDBJ whole genome shotgun (WGS) entry which is preliminary data.</text>
</comment>
<feature type="domain" description="Multidrug resistance protein MdtA-like alpha-helical hairpin" evidence="4">
    <location>
        <begin position="146"/>
        <end position="213"/>
    </location>
</feature>
<evidence type="ECO:0000256" key="2">
    <source>
        <dbReference type="SAM" id="MobiDB-lite"/>
    </source>
</evidence>
<gene>
    <name evidence="7" type="ORF">KIP89_07800</name>
</gene>
<evidence type="ECO:0000313" key="8">
    <source>
        <dbReference type="Proteomes" id="UP001166585"/>
    </source>
</evidence>
<reference evidence="7" key="1">
    <citation type="submission" date="2021-05" db="EMBL/GenBank/DDBJ databases">
        <authorList>
            <person name="Sun Q."/>
            <person name="Inoue M."/>
        </authorList>
    </citation>
    <scope>NUCLEOTIDE SEQUENCE</scope>
    <source>
        <strain evidence="7">VKM B-3255</strain>
    </source>
</reference>
<feature type="compositionally biased region" description="Pro residues" evidence="2">
    <location>
        <begin position="8"/>
        <end position="20"/>
    </location>
</feature>
<feature type="region of interest" description="Disordered" evidence="2">
    <location>
        <begin position="1"/>
        <end position="20"/>
    </location>
</feature>
<keyword evidence="3" id="KW-1133">Transmembrane helix</keyword>
<dbReference type="Pfam" id="PF25954">
    <property type="entry name" value="Beta-barrel_RND_2"/>
    <property type="match status" value="1"/>
</dbReference>
<dbReference type="Pfam" id="PF25876">
    <property type="entry name" value="HH_MFP_RND"/>
    <property type="match status" value="1"/>
</dbReference>
<evidence type="ECO:0000259" key="6">
    <source>
        <dbReference type="Pfam" id="PF25954"/>
    </source>
</evidence>
<feature type="transmembrane region" description="Helical" evidence="3">
    <location>
        <begin position="35"/>
        <end position="56"/>
    </location>
</feature>
<dbReference type="InterPro" id="IPR058624">
    <property type="entry name" value="MdtA-like_HH"/>
</dbReference>
<dbReference type="Gene3D" id="2.40.30.170">
    <property type="match status" value="1"/>
</dbReference>
<dbReference type="Gene3D" id="1.10.287.470">
    <property type="entry name" value="Helix hairpin bin"/>
    <property type="match status" value="2"/>
</dbReference>
<dbReference type="RefSeq" id="WP_213754827.1">
    <property type="nucleotide sequence ID" value="NZ_JAHCQH010000015.1"/>
</dbReference>
<dbReference type="InterPro" id="IPR058792">
    <property type="entry name" value="Beta-barrel_RND_2"/>
</dbReference>
<keyword evidence="3" id="KW-0812">Transmembrane</keyword>
<dbReference type="InterPro" id="IPR050739">
    <property type="entry name" value="MFP"/>
</dbReference>
<dbReference type="PANTHER" id="PTHR30386:SF24">
    <property type="entry name" value="MULTIDRUG RESISTANCE EFFLUX PUMP"/>
    <property type="match status" value="1"/>
</dbReference>
<dbReference type="SUPFAM" id="SSF111369">
    <property type="entry name" value="HlyD-like secretion proteins"/>
    <property type="match status" value="2"/>
</dbReference>
<dbReference type="Pfam" id="PF25917">
    <property type="entry name" value="BSH_RND"/>
    <property type="match status" value="1"/>
</dbReference>
<evidence type="ECO:0000259" key="4">
    <source>
        <dbReference type="Pfam" id="PF25876"/>
    </source>
</evidence>
<keyword evidence="3" id="KW-0472">Membrane</keyword>
<evidence type="ECO:0000313" key="7">
    <source>
        <dbReference type="EMBL" id="MBS9477007.1"/>
    </source>
</evidence>
<accession>A0ABS5R671</accession>
<evidence type="ECO:0000256" key="3">
    <source>
        <dbReference type="SAM" id="Phobius"/>
    </source>
</evidence>
<organism evidence="7 8">
    <name type="scientific">Ancylobacter radicis</name>
    <dbReference type="NCBI Taxonomy" id="2836179"/>
    <lineage>
        <taxon>Bacteria</taxon>
        <taxon>Pseudomonadati</taxon>
        <taxon>Pseudomonadota</taxon>
        <taxon>Alphaproteobacteria</taxon>
        <taxon>Hyphomicrobiales</taxon>
        <taxon>Xanthobacteraceae</taxon>
        <taxon>Ancylobacter</taxon>
    </lineage>
</organism>
<feature type="coiled-coil region" evidence="1">
    <location>
        <begin position="131"/>
        <end position="218"/>
    </location>
</feature>
<dbReference type="Proteomes" id="UP001166585">
    <property type="component" value="Unassembled WGS sequence"/>
</dbReference>
<dbReference type="Gene3D" id="2.40.50.100">
    <property type="match status" value="1"/>
</dbReference>
<keyword evidence="8" id="KW-1185">Reference proteome</keyword>
<evidence type="ECO:0000256" key="1">
    <source>
        <dbReference type="SAM" id="Coils"/>
    </source>
</evidence>
<keyword evidence="1" id="KW-0175">Coiled coil</keyword>
<name>A0ABS5R671_9HYPH</name>
<feature type="domain" description="CusB-like beta-barrel" evidence="6">
    <location>
        <begin position="279"/>
        <end position="321"/>
    </location>
</feature>
<dbReference type="PANTHER" id="PTHR30386">
    <property type="entry name" value="MEMBRANE FUSION SUBUNIT OF EMRAB-TOLC MULTIDRUG EFFLUX PUMP"/>
    <property type="match status" value="1"/>
</dbReference>
<dbReference type="EMBL" id="JAHCQH010000015">
    <property type="protein sequence ID" value="MBS9477007.1"/>
    <property type="molecule type" value="Genomic_DNA"/>
</dbReference>
<proteinExistence type="predicted"/>
<evidence type="ECO:0000259" key="5">
    <source>
        <dbReference type="Pfam" id="PF25917"/>
    </source>
</evidence>
<sequence>MPADSTPPGTPASATPPAPAPSAPASAALASLRRVVIPLIALAVVAGLLVFANVNWARWASERSTQFTDDAYVAADVSILSARIAGNVLRVLVDDYQTVKAGQPLVEIDPADYQASLAGAQASVDGAAAALANLANQEELQRALIRQAQAQLVSARAVATEMEEEFNRQQTLVDGGIAGTQQRLQQATANLAKAEADVREAEAAIEAQKRQLDVLLGQEGTLRAALDAARATLETARLKLGYTKVVAPFDGTVGARQVQVGDYVNVGTNLIAAVPIPDVYVRADFKETQLTHVVPGQKVEVTVDTFPGQTLMGHVERISPASGAVFALLPPDNATGNFTKVVQRIPVRITLDPGQPLIARLRAGMSVEARIHVEPGS</sequence>
<protein>
    <submittedName>
        <fullName evidence="7">HlyD family secretion protein</fullName>
    </submittedName>
</protein>
<feature type="domain" description="Multidrug resistance protein MdtA-like barrel-sandwich hybrid" evidence="5">
    <location>
        <begin position="81"/>
        <end position="272"/>
    </location>
</feature>
<dbReference type="InterPro" id="IPR058625">
    <property type="entry name" value="MdtA-like_BSH"/>
</dbReference>